<sequence>MATTAAPILALLDEPNYDLKTHALESLDENITQLWAEVSDHVSQIEELYEDKDFPKPELAALVASKIYYNLGDYESSMKFALAAGKLFNFDSSSDYVETIVSKCIREYIEVSQQHYEDPSAPVPDARLATVLDQMLQRSYAQGHLKLALGVALEARRLDIITKILETADTETTVELVHYVLDCVVTVVSSRRFKDEVLLELNNVILGLPQPDYHAICKIIVQLNSSEGASRLFKSLLASKDPDSTLIAYQCAFDLVASGSQQLLNEVAAEFKDNETLAKILSGVPTCDYDLTFLNQNNNTDTQMLNRTKNSLDPKSSMNHSAVTFANAFLHAGTAQDSFIRSNLDWLSKASNWTKLSATAALGVIHKGNLSQGRRILAPYLPQGDNAASGSPYTRGGSLYALGLIFAGHGNEVLDYLQQQIEDTASDDGGDVVLHGACLGIGVAGMGSGKASLYDKLRDVLFSDSAVAGEAAGLAMGLVMLGSADDDAQKEMFLYAHETQHEKIIRGLALGLALVNYAREESAEPMIEQLLAEQDPILRYGGAYTIALAYAGTGNNKAIQRLLHIAVSDASDDVRRAAVISLGFILLRNYTAVPRMVELLSESHNPHVRYGTALALGISCAGTGLKEAVEVLEPLTKDPADFVRQGALVALAMILIQQNEKMSPRVKTARETFAHAIASKHEDPMVKFGAALAQGIIDAGGRNVTIALENPQTGSLNMKAIVGLVVFSQFWYWFPYTHFLSLSFSTTAVTGVNEDLKIPQFDFVTSHKPSYFGYPPPAEEVVDKAPEKVATAVLSTTARAKARAKKNEKDKADKMEVEEKPEEPSSAAAASSKPAKEAKVDEDADKRIPGQKKWRLANLTRVLPSQLKYISFPEENRFVPIRKLHSVGGVVVLRDQEKGKGGKKPQFIKTVRQINNPFDDEDDEAPLPEPFKYVEETE</sequence>
<feature type="compositionally biased region" description="Basic and acidic residues" evidence="7">
    <location>
        <begin position="834"/>
        <end position="846"/>
    </location>
</feature>
<reference evidence="11 13" key="2">
    <citation type="submission" date="2018-07" db="EMBL/GenBank/DDBJ databases">
        <title>Draft Genome Assemblies for Five Robust Yarrowia lipolytica Strains Exhibiting High Lipid Production and Pentose Sugar Utilization and Sugar Alcohol Secretion from Undetoxified Lignocellulosic Biomass Hydrolysates.</title>
        <authorList>
            <consortium name="DOE Joint Genome Institute"/>
            <person name="Walker C."/>
            <person name="Ryu S."/>
            <person name="Na H."/>
            <person name="Zane M."/>
            <person name="LaButti K."/>
            <person name="Lipzen A."/>
            <person name="Haridas S."/>
            <person name="Barry K."/>
            <person name="Grigoriev I.V."/>
            <person name="Quarterman J."/>
            <person name="Slininger P."/>
            <person name="Dien B."/>
            <person name="Trinh C.T."/>
        </authorList>
    </citation>
    <scope>NUCLEOTIDE SEQUENCE [LARGE SCALE GENOMIC DNA]</scope>
    <source>
        <strain evidence="11 13">YB392</strain>
    </source>
</reference>
<dbReference type="Pfam" id="PF01851">
    <property type="entry name" value="PC_rep"/>
    <property type="match status" value="3"/>
</dbReference>
<dbReference type="GO" id="GO:0034515">
    <property type="term" value="C:proteasome storage granule"/>
    <property type="evidence" value="ECO:0007669"/>
    <property type="project" value="EnsemblFungi"/>
</dbReference>
<dbReference type="PIRSF" id="PIRSF015947">
    <property type="entry name" value="26S_Psome_Rpn2"/>
    <property type="match status" value="1"/>
</dbReference>
<dbReference type="KEGG" id="yli:2908979"/>
<evidence type="ECO:0000313" key="12">
    <source>
        <dbReference type="Proteomes" id="UP000182444"/>
    </source>
</evidence>
<dbReference type="AlphaFoldDB" id="A0A1D8NMS4"/>
<organism evidence="10 12">
    <name type="scientific">Yarrowia lipolytica</name>
    <name type="common">Candida lipolytica</name>
    <dbReference type="NCBI Taxonomy" id="4952"/>
    <lineage>
        <taxon>Eukaryota</taxon>
        <taxon>Fungi</taxon>
        <taxon>Dikarya</taxon>
        <taxon>Ascomycota</taxon>
        <taxon>Saccharomycotina</taxon>
        <taxon>Dipodascomycetes</taxon>
        <taxon>Dipodascales</taxon>
        <taxon>Dipodascales incertae sedis</taxon>
        <taxon>Yarrowia</taxon>
    </lineage>
</organism>
<dbReference type="PANTHER" id="PTHR10943:SF2">
    <property type="entry name" value="26S PROTEASOME NON-ATPASE REGULATORY SUBUNIT 1"/>
    <property type="match status" value="1"/>
</dbReference>
<evidence type="ECO:0000256" key="7">
    <source>
        <dbReference type="SAM" id="MobiDB-lite"/>
    </source>
</evidence>
<accession>A0A1D8NMS4</accession>
<dbReference type="GO" id="GO:0042176">
    <property type="term" value="P:regulation of protein catabolic process"/>
    <property type="evidence" value="ECO:0007669"/>
    <property type="project" value="UniProtKB-UniRule"/>
</dbReference>
<dbReference type="Gene3D" id="1.25.10.10">
    <property type="entry name" value="Leucine-rich Repeat Variant"/>
    <property type="match status" value="1"/>
</dbReference>
<feature type="domain" description="26S proteasome non-ATPase regulatory subunit 1/RPN2 N-terminal" evidence="9">
    <location>
        <begin position="3"/>
        <end position="298"/>
    </location>
</feature>
<dbReference type="EMBL" id="KZ857332">
    <property type="protein sequence ID" value="RDW26757.1"/>
    <property type="molecule type" value="Genomic_DNA"/>
</dbReference>
<dbReference type="GO" id="GO:0030234">
    <property type="term" value="F:enzyme regulator activity"/>
    <property type="evidence" value="ECO:0007669"/>
    <property type="project" value="UniProtKB-UniRule"/>
</dbReference>
<dbReference type="InterPro" id="IPR048570">
    <property type="entry name" value="PSMD1_RPN2_N"/>
</dbReference>
<dbReference type="OMA" id="IMFGRQE"/>
<dbReference type="EMBL" id="CP017558">
    <property type="protein sequence ID" value="AOW06926.1"/>
    <property type="molecule type" value="Genomic_DNA"/>
</dbReference>
<dbReference type="GO" id="GO:0031625">
    <property type="term" value="F:ubiquitin protein ligase binding"/>
    <property type="evidence" value="ECO:0007669"/>
    <property type="project" value="EnsemblFungi"/>
</dbReference>
<dbReference type="GeneID" id="2908979"/>
<dbReference type="VEuPathDB" id="FungiDB:YALI0_F09834g"/>
<dbReference type="FunFam" id="1.25.10.10:FF:000017">
    <property type="entry name" value="26S proteasome non-ATPase regulatory subunit 1"/>
    <property type="match status" value="1"/>
</dbReference>
<dbReference type="RefSeq" id="XP_505224.1">
    <property type="nucleotide sequence ID" value="XM_505224.1"/>
</dbReference>
<comment type="function">
    <text evidence="1 6">Acts as a regulatory subunit of the 26S proteasome which is involved in the ATP-dependent degradation of ubiquitinated proteins.</text>
</comment>
<protein>
    <recommendedName>
        <fullName evidence="3 6">26S proteasome regulatory subunit RPN2</fullName>
    </recommendedName>
</protein>
<dbReference type="GO" id="GO:0004175">
    <property type="term" value="F:endopeptidase activity"/>
    <property type="evidence" value="ECO:0007669"/>
    <property type="project" value="EnsemblFungi"/>
</dbReference>
<evidence type="ECO:0000259" key="8">
    <source>
        <dbReference type="Pfam" id="PF18004"/>
    </source>
</evidence>
<comment type="similarity">
    <text evidence="2 6">Belongs to the proteasome subunit S1 family.</text>
</comment>
<evidence type="ECO:0000313" key="13">
    <source>
        <dbReference type="Proteomes" id="UP000256601"/>
    </source>
</evidence>
<dbReference type="VEuPathDB" id="FungiDB:YALI1_F13395g"/>
<dbReference type="InterPro" id="IPR016024">
    <property type="entry name" value="ARM-type_fold"/>
</dbReference>
<feature type="compositionally biased region" description="Basic and acidic residues" evidence="7">
    <location>
        <begin position="805"/>
        <end position="818"/>
    </location>
</feature>
<evidence type="ECO:0000256" key="3">
    <source>
        <dbReference type="ARBA" id="ARBA00015684"/>
    </source>
</evidence>
<evidence type="ECO:0000256" key="5">
    <source>
        <dbReference type="ARBA" id="ARBA00022942"/>
    </source>
</evidence>
<dbReference type="PANTHER" id="PTHR10943">
    <property type="entry name" value="26S PROTEASOME NON-ATPASE REGULATORY SUBUNIT"/>
    <property type="match status" value="1"/>
</dbReference>
<dbReference type="SUPFAM" id="SSF48371">
    <property type="entry name" value="ARM repeat"/>
    <property type="match status" value="1"/>
</dbReference>
<evidence type="ECO:0000256" key="6">
    <source>
        <dbReference type="PIRNR" id="PIRNR015947"/>
    </source>
</evidence>
<dbReference type="InterPro" id="IPR011989">
    <property type="entry name" value="ARM-like"/>
</dbReference>
<evidence type="ECO:0000256" key="2">
    <source>
        <dbReference type="ARBA" id="ARBA00006308"/>
    </source>
</evidence>
<feature type="region of interest" description="Disordered" evidence="7">
    <location>
        <begin position="800"/>
        <end position="846"/>
    </location>
</feature>
<dbReference type="Pfam" id="PF21505">
    <property type="entry name" value="RPN2_N"/>
    <property type="match status" value="1"/>
</dbReference>
<feature type="compositionally biased region" description="Low complexity" evidence="7">
    <location>
        <begin position="824"/>
        <end position="833"/>
    </location>
</feature>
<feature type="region of interest" description="Disordered" evidence="7">
    <location>
        <begin position="916"/>
        <end position="938"/>
    </location>
</feature>
<dbReference type="InterPro" id="IPR040623">
    <property type="entry name" value="RPN2_C"/>
</dbReference>
<gene>
    <name evidence="11" type="ORF">B0I71DRAFT_130410</name>
    <name evidence="10" type="ORF">YALI1_F13395g</name>
</gene>
<dbReference type="GO" id="GO:0005634">
    <property type="term" value="C:nucleus"/>
    <property type="evidence" value="ECO:0007669"/>
    <property type="project" value="EnsemblFungi"/>
</dbReference>
<dbReference type="InterPro" id="IPR002015">
    <property type="entry name" value="Proteasome/cyclosome_rpt"/>
</dbReference>
<evidence type="ECO:0000256" key="4">
    <source>
        <dbReference type="ARBA" id="ARBA00022737"/>
    </source>
</evidence>
<dbReference type="GO" id="GO:0008540">
    <property type="term" value="C:proteasome regulatory particle, base subcomplex"/>
    <property type="evidence" value="ECO:0007669"/>
    <property type="project" value="UniProtKB-UniRule"/>
</dbReference>
<dbReference type="InterPro" id="IPR016642">
    <property type="entry name" value="26S_Psome_Rpn2"/>
</dbReference>
<evidence type="ECO:0000313" key="11">
    <source>
        <dbReference type="EMBL" id="RDW26757.1"/>
    </source>
</evidence>
<dbReference type="Proteomes" id="UP000256601">
    <property type="component" value="Unassembled WGS sequence"/>
</dbReference>
<keyword evidence="5 6" id="KW-0647">Proteasome</keyword>
<feature type="domain" description="26S proteasome regulatory subunit RPN2 C-terminal" evidence="8">
    <location>
        <begin position="747"/>
        <end position="899"/>
    </location>
</feature>
<evidence type="ECO:0000313" key="10">
    <source>
        <dbReference type="EMBL" id="AOW06926.1"/>
    </source>
</evidence>
<proteinExistence type="inferred from homology"/>
<evidence type="ECO:0000256" key="1">
    <source>
        <dbReference type="ARBA" id="ARBA00002187"/>
    </source>
</evidence>
<dbReference type="GO" id="GO:0043248">
    <property type="term" value="P:proteasome assembly"/>
    <property type="evidence" value="ECO:0007669"/>
    <property type="project" value="EnsemblFungi"/>
</dbReference>
<dbReference type="eggNOG" id="KOG2062">
    <property type="taxonomic scope" value="Eukaryota"/>
</dbReference>
<dbReference type="Pfam" id="PF18004">
    <property type="entry name" value="RPN2_C"/>
    <property type="match status" value="1"/>
</dbReference>
<name>A0A1D8NMS4_YARLL</name>
<evidence type="ECO:0000259" key="9">
    <source>
        <dbReference type="Pfam" id="PF21505"/>
    </source>
</evidence>
<dbReference type="Pfam" id="PF13646">
    <property type="entry name" value="HEAT_2"/>
    <property type="match status" value="1"/>
</dbReference>
<dbReference type="OrthoDB" id="261572at2759"/>
<dbReference type="Proteomes" id="UP000182444">
    <property type="component" value="Chromosome 1F"/>
</dbReference>
<dbReference type="GO" id="GO:0043161">
    <property type="term" value="P:proteasome-mediated ubiquitin-dependent protein catabolic process"/>
    <property type="evidence" value="ECO:0007669"/>
    <property type="project" value="EnsemblFungi"/>
</dbReference>
<reference evidence="10 12" key="1">
    <citation type="journal article" date="2016" name="PLoS ONE">
        <title>Sequence Assembly of Yarrowia lipolytica Strain W29/CLIB89 Shows Transposable Element Diversity.</title>
        <authorList>
            <person name="Magnan C."/>
            <person name="Yu J."/>
            <person name="Chang I."/>
            <person name="Jahn E."/>
            <person name="Kanomata Y."/>
            <person name="Wu J."/>
            <person name="Zeller M."/>
            <person name="Oakes M."/>
            <person name="Baldi P."/>
            <person name="Sandmeyer S."/>
        </authorList>
    </citation>
    <scope>NUCLEOTIDE SEQUENCE [LARGE SCALE GENOMIC DNA]</scope>
    <source>
        <strain evidence="10">CLIB89</strain>
        <strain evidence="12">CLIB89(W29)</strain>
    </source>
</reference>
<keyword evidence="4" id="KW-0677">Repeat</keyword>